<dbReference type="InterPro" id="IPR008979">
    <property type="entry name" value="Galactose-bd-like_sf"/>
</dbReference>
<dbReference type="EMBL" id="MRTJ01000001">
    <property type="protein sequence ID" value="OMF16861.1"/>
    <property type="molecule type" value="Genomic_DNA"/>
</dbReference>
<evidence type="ECO:0008006" key="3">
    <source>
        <dbReference type="Google" id="ProtNLM"/>
    </source>
</evidence>
<dbReference type="AlphaFoldDB" id="A0A1R1C461"/>
<name>A0A1R1C461_PAEAM</name>
<organism evidence="1 2">
    <name type="scientific">Paenibacillus amylolyticus</name>
    <dbReference type="NCBI Taxonomy" id="1451"/>
    <lineage>
        <taxon>Bacteria</taxon>
        <taxon>Bacillati</taxon>
        <taxon>Bacillota</taxon>
        <taxon>Bacilli</taxon>
        <taxon>Bacillales</taxon>
        <taxon>Paenibacillaceae</taxon>
        <taxon>Paenibacillus</taxon>
    </lineage>
</organism>
<gene>
    <name evidence="1" type="ORF">BK131_02385</name>
</gene>
<proteinExistence type="predicted"/>
<dbReference type="OrthoDB" id="7182479at2"/>
<dbReference type="Gene3D" id="2.60.120.260">
    <property type="entry name" value="Galactose-binding domain-like"/>
    <property type="match status" value="2"/>
</dbReference>
<dbReference type="SUPFAM" id="SSF49785">
    <property type="entry name" value="Galactose-binding domain-like"/>
    <property type="match status" value="2"/>
</dbReference>
<sequence length="388" mass="43546">MYTYTDNLIPIMTSMIAPSGRALSSSYATSGNNADKAFDNSDVYGYVSGNGSVGYIGYEFVNPVRIGKYIVRSLSATYFPHMPKNWTFEGSNDDINWTVLDTQVNQTWTTANTNKEYIIDVSIAKLYKMYRLNWTANNGGAQVVINELKMFGLNSLSKFLISSGDEYYSIENMYKDNAIPAMTSNISPSGVAEASSTYSTFYPWKSFDRLVDHNGWVTASGVLVGWLSYEFPSTVTITGYSIKSGTTPANRLPKNWTFEGWDGVKWIVLDSRVNQPNFAAEEFRFYGFKNKIAYKKYRINVTANQGAGDFLSIGDLGMYELDTYLSFVDNSETSFLEHGMDKGMIIDLGDEFIKRRSLVKDSEKIGLGKVFRQKIDTSKTPIKRASIT</sequence>
<reference evidence="1 2" key="1">
    <citation type="submission" date="2016-11" db="EMBL/GenBank/DDBJ databases">
        <title>Paenibacillus species isolates.</title>
        <authorList>
            <person name="Beno S.M."/>
        </authorList>
    </citation>
    <scope>NUCLEOTIDE SEQUENCE [LARGE SCALE GENOMIC DNA]</scope>
    <source>
        <strain evidence="1 2">FSL H8-0246</strain>
    </source>
</reference>
<dbReference type="RefSeq" id="WP_076330312.1">
    <property type="nucleotide sequence ID" value="NZ_MRTJ01000001.1"/>
</dbReference>
<evidence type="ECO:0000313" key="2">
    <source>
        <dbReference type="Proteomes" id="UP000187134"/>
    </source>
</evidence>
<dbReference type="Proteomes" id="UP000187134">
    <property type="component" value="Unassembled WGS sequence"/>
</dbReference>
<comment type="caution">
    <text evidence="1">The sequence shown here is derived from an EMBL/GenBank/DDBJ whole genome shotgun (WGS) entry which is preliminary data.</text>
</comment>
<protein>
    <recommendedName>
        <fullName evidence="3">F5/8 type C domain-containing protein</fullName>
    </recommendedName>
</protein>
<accession>A0A1R1C461</accession>
<evidence type="ECO:0000313" key="1">
    <source>
        <dbReference type="EMBL" id="OMF16861.1"/>
    </source>
</evidence>